<dbReference type="Pfam" id="PF11307">
    <property type="entry name" value="DUF3109"/>
    <property type="match status" value="1"/>
</dbReference>
<name>J9FER0_9ZZZZ</name>
<sequence length="206" mass="22939">MENKKNELSRLILQVGDVLISPDILTEYFCCDLDACGGACCIEGDAGAPLTLDEVGEMEGVLDAVWNDLSASAQSVIDKQGVAYTDEEGDLVTSIVHGKDCVFTCYSSDGCCYCAAEKAFREGRTSWCKPISCYLYPIREKRLGGDISALNYHRWNVCSAAVKKGRELHLHVYEFLKDPLIRRFGAEWYQELEELAAHLKSEGYLE</sequence>
<gene>
    <name evidence="1" type="ORF">EVA_18481</name>
</gene>
<comment type="caution">
    <text evidence="1">The sequence shown here is derived from an EMBL/GenBank/DDBJ whole genome shotgun (WGS) entry which is preliminary data.</text>
</comment>
<proteinExistence type="predicted"/>
<protein>
    <submittedName>
        <fullName evidence="1">Uncharacterized protein</fullName>
    </submittedName>
</protein>
<organism evidence="1">
    <name type="scientific">gut metagenome</name>
    <dbReference type="NCBI Taxonomy" id="749906"/>
    <lineage>
        <taxon>unclassified sequences</taxon>
        <taxon>metagenomes</taxon>
        <taxon>organismal metagenomes</taxon>
    </lineage>
</organism>
<reference evidence="1" key="1">
    <citation type="journal article" date="2012" name="PLoS ONE">
        <title>Gene sets for utilization of primary and secondary nutrition supplies in the distal gut of endangered iberian lynx.</title>
        <authorList>
            <person name="Alcaide M."/>
            <person name="Messina E."/>
            <person name="Richter M."/>
            <person name="Bargiela R."/>
            <person name="Peplies J."/>
            <person name="Huws S.A."/>
            <person name="Newbold C.J."/>
            <person name="Golyshin P.N."/>
            <person name="Simon M.A."/>
            <person name="Lopez G."/>
            <person name="Yakimov M.M."/>
            <person name="Ferrer M."/>
        </authorList>
    </citation>
    <scope>NUCLEOTIDE SEQUENCE</scope>
</reference>
<accession>J9FER0</accession>
<evidence type="ECO:0000313" key="1">
    <source>
        <dbReference type="EMBL" id="EJW93406.1"/>
    </source>
</evidence>
<dbReference type="AlphaFoldDB" id="J9FER0"/>
<dbReference type="EMBL" id="AMCI01006988">
    <property type="protein sequence ID" value="EJW93406.1"/>
    <property type="molecule type" value="Genomic_DNA"/>
</dbReference>
<dbReference type="InterPro" id="IPR021458">
    <property type="entry name" value="Rv0495c"/>
</dbReference>